<reference evidence="1" key="1">
    <citation type="submission" date="2024-04" db="EMBL/GenBank/DDBJ databases">
        <authorList>
            <consortium name="Molecular Ecology Group"/>
        </authorList>
    </citation>
    <scope>NUCLEOTIDE SEQUENCE</scope>
</reference>
<protein>
    <submittedName>
        <fullName evidence="1">Uncharacterized protein</fullName>
    </submittedName>
</protein>
<keyword evidence="2" id="KW-1185">Reference proteome</keyword>
<dbReference type="AlphaFoldDB" id="A0AAV2N6Y5"/>
<name>A0AAV2N6Y5_9HYME</name>
<sequence length="144" mass="16109">MYRPEEDTGRTMAALERPRIEVVVFRAVFGKGGRGTRAPSSRFSWGERTRCGSIIPAYSSQFVASTSDAGHRCLIPARSAPMDARGDIWSEHGPHIMSLGENWGKPQTEITNGINTDYVMCERRDDWRQQVEGSCSARNSICNR</sequence>
<proteinExistence type="predicted"/>
<dbReference type="EMBL" id="OZ034834">
    <property type="protein sequence ID" value="CAL1675784.1"/>
    <property type="molecule type" value="Genomic_DNA"/>
</dbReference>
<accession>A0AAV2N6Y5</accession>
<dbReference type="Proteomes" id="UP001497644">
    <property type="component" value="Chromosome 11"/>
</dbReference>
<gene>
    <name evidence="1" type="ORF">LPLAT_LOCUS2091</name>
</gene>
<organism evidence="1 2">
    <name type="scientific">Lasius platythorax</name>
    <dbReference type="NCBI Taxonomy" id="488582"/>
    <lineage>
        <taxon>Eukaryota</taxon>
        <taxon>Metazoa</taxon>
        <taxon>Ecdysozoa</taxon>
        <taxon>Arthropoda</taxon>
        <taxon>Hexapoda</taxon>
        <taxon>Insecta</taxon>
        <taxon>Pterygota</taxon>
        <taxon>Neoptera</taxon>
        <taxon>Endopterygota</taxon>
        <taxon>Hymenoptera</taxon>
        <taxon>Apocrita</taxon>
        <taxon>Aculeata</taxon>
        <taxon>Formicoidea</taxon>
        <taxon>Formicidae</taxon>
        <taxon>Formicinae</taxon>
        <taxon>Lasius</taxon>
        <taxon>Lasius</taxon>
    </lineage>
</organism>
<evidence type="ECO:0000313" key="2">
    <source>
        <dbReference type="Proteomes" id="UP001497644"/>
    </source>
</evidence>
<evidence type="ECO:0000313" key="1">
    <source>
        <dbReference type="EMBL" id="CAL1675784.1"/>
    </source>
</evidence>